<sequence>DHWKKPFYDC</sequence>
<keyword evidence="2" id="KW-1185">Reference proteome</keyword>
<evidence type="ECO:0000313" key="2">
    <source>
        <dbReference type="Proteomes" id="UP000027120"/>
    </source>
</evidence>
<feature type="non-terminal residue" evidence="1">
    <location>
        <position position="1"/>
    </location>
</feature>
<reference evidence="1 2" key="1">
    <citation type="submission" date="2014-04" db="EMBL/GenBank/DDBJ databases">
        <authorList>
            <consortium name="International Citrus Genome Consortium"/>
            <person name="Gmitter F."/>
            <person name="Chen C."/>
            <person name="Farmerie W."/>
            <person name="Harkins T."/>
            <person name="Desany B."/>
            <person name="Mohiuddin M."/>
            <person name="Kodira C."/>
            <person name="Borodovsky M."/>
            <person name="Lomsadze A."/>
            <person name="Burns P."/>
            <person name="Jenkins J."/>
            <person name="Prochnik S."/>
            <person name="Shu S."/>
            <person name="Chapman J."/>
            <person name="Pitluck S."/>
            <person name="Schmutz J."/>
            <person name="Rokhsar D."/>
        </authorList>
    </citation>
    <scope>NUCLEOTIDE SEQUENCE</scope>
</reference>
<accession>A0A067ECI0</accession>
<protein>
    <submittedName>
        <fullName evidence="1">Uncharacterized protein</fullName>
    </submittedName>
</protein>
<gene>
    <name evidence="1" type="ORF">CISIN_1g0201512mg</name>
</gene>
<dbReference type="Proteomes" id="UP000027120">
    <property type="component" value="Unassembled WGS sequence"/>
</dbReference>
<name>A0A067ECI0_CITSI</name>
<evidence type="ECO:0000313" key="1">
    <source>
        <dbReference type="EMBL" id="KDO48927.1"/>
    </source>
</evidence>
<proteinExistence type="predicted"/>
<organism evidence="1 2">
    <name type="scientific">Citrus sinensis</name>
    <name type="common">Sweet orange</name>
    <name type="synonym">Citrus aurantium var. sinensis</name>
    <dbReference type="NCBI Taxonomy" id="2711"/>
    <lineage>
        <taxon>Eukaryota</taxon>
        <taxon>Viridiplantae</taxon>
        <taxon>Streptophyta</taxon>
        <taxon>Embryophyta</taxon>
        <taxon>Tracheophyta</taxon>
        <taxon>Spermatophyta</taxon>
        <taxon>Magnoliopsida</taxon>
        <taxon>eudicotyledons</taxon>
        <taxon>Gunneridae</taxon>
        <taxon>Pentapetalae</taxon>
        <taxon>rosids</taxon>
        <taxon>malvids</taxon>
        <taxon>Sapindales</taxon>
        <taxon>Rutaceae</taxon>
        <taxon>Aurantioideae</taxon>
        <taxon>Citrus</taxon>
    </lineage>
</organism>
<dbReference type="EMBL" id="KK785127">
    <property type="protein sequence ID" value="KDO48927.1"/>
    <property type="molecule type" value="Genomic_DNA"/>
</dbReference>